<evidence type="ECO:0000313" key="13">
    <source>
        <dbReference type="EMBL" id="KNF10166.1"/>
    </source>
</evidence>
<dbReference type="RefSeq" id="WP_050353888.1">
    <property type="nucleotide sequence ID" value="NZ_LGSS01000001.1"/>
</dbReference>
<keyword evidence="14" id="KW-1185">Reference proteome</keyword>
<proteinExistence type="inferred from homology"/>
<evidence type="ECO:0000256" key="8">
    <source>
        <dbReference type="ARBA" id="ARBA00023239"/>
    </source>
</evidence>
<dbReference type="GO" id="GO:0005737">
    <property type="term" value="C:cytoplasm"/>
    <property type="evidence" value="ECO:0007669"/>
    <property type="project" value="UniProtKB-SubCell"/>
</dbReference>
<dbReference type="GO" id="GO:0000107">
    <property type="term" value="F:imidazoleglycerol-phosphate synthase activity"/>
    <property type="evidence" value="ECO:0007669"/>
    <property type="project" value="UniProtKB-UniRule"/>
</dbReference>
<evidence type="ECO:0000256" key="6">
    <source>
        <dbReference type="ARBA" id="ARBA00022605"/>
    </source>
</evidence>
<dbReference type="NCBIfam" id="TIGR00735">
    <property type="entry name" value="hisF"/>
    <property type="match status" value="1"/>
</dbReference>
<accession>A0A0L0WFF8</accession>
<gene>
    <name evidence="11 13" type="primary">hisF</name>
    <name evidence="13" type="ORF">CLPU_1c03310</name>
</gene>
<feature type="active site" evidence="11">
    <location>
        <position position="11"/>
    </location>
</feature>
<comment type="subunit">
    <text evidence="4 11">Heterodimer of HisH and HisF.</text>
</comment>
<dbReference type="InterPro" id="IPR006062">
    <property type="entry name" value="His_biosynth"/>
</dbReference>
<dbReference type="InterPro" id="IPR011060">
    <property type="entry name" value="RibuloseP-bd_barrel"/>
</dbReference>
<dbReference type="CDD" id="cd04731">
    <property type="entry name" value="HisF"/>
    <property type="match status" value="1"/>
</dbReference>
<dbReference type="EMBL" id="LGSS01000001">
    <property type="protein sequence ID" value="KNF10166.1"/>
    <property type="molecule type" value="Genomic_DNA"/>
</dbReference>
<dbReference type="InterPro" id="IPR013785">
    <property type="entry name" value="Aldolase_TIM"/>
</dbReference>
<sequence length="254" mass="27703">MLTKRIIPCLDVRDGKVVKGTKFKDIKEVDDPVALAKFYNEQGADELVFYDITASHEGRSIMLDIVERTAKEVFIPFTVGGGVNTIDDFTAILRAGADKISVNTSAVKRPELIKEAALKFGSQCVVLSIDAKKIDGKDKWNVFINGGRIDTGLDAIEWAKKGVELGAGELVINSINTDGVKDGYDVELMKAIAKEVNVPIIASGGAGKKEHFYEVLDEGNSDAALAASVFHFKEILIPELKKYLDEKGISVRKE</sequence>
<evidence type="ECO:0000256" key="4">
    <source>
        <dbReference type="ARBA" id="ARBA00011152"/>
    </source>
</evidence>
<dbReference type="OrthoDB" id="9781903at2"/>
<organism evidence="13 14">
    <name type="scientific">Gottschalkia purinilytica</name>
    <name type="common">Clostridium purinilyticum</name>
    <dbReference type="NCBI Taxonomy" id="1503"/>
    <lineage>
        <taxon>Bacteria</taxon>
        <taxon>Bacillati</taxon>
        <taxon>Bacillota</taxon>
        <taxon>Tissierellia</taxon>
        <taxon>Tissierellales</taxon>
        <taxon>Gottschalkiaceae</taxon>
        <taxon>Gottschalkia</taxon>
    </lineage>
</organism>
<comment type="catalytic activity">
    <reaction evidence="10 11">
        <text>5-[(5-phospho-1-deoxy-D-ribulos-1-ylimino)methylamino]-1-(5-phospho-beta-D-ribosyl)imidazole-4-carboxamide + L-glutamine = D-erythro-1-(imidazol-4-yl)glycerol 3-phosphate + 5-amino-1-(5-phospho-beta-D-ribosyl)imidazole-4-carboxamide + L-glutamate + H(+)</text>
        <dbReference type="Rhea" id="RHEA:24793"/>
        <dbReference type="ChEBI" id="CHEBI:15378"/>
        <dbReference type="ChEBI" id="CHEBI:29985"/>
        <dbReference type="ChEBI" id="CHEBI:58278"/>
        <dbReference type="ChEBI" id="CHEBI:58359"/>
        <dbReference type="ChEBI" id="CHEBI:58475"/>
        <dbReference type="ChEBI" id="CHEBI:58525"/>
        <dbReference type="EC" id="4.3.2.10"/>
    </reaction>
</comment>
<dbReference type="EC" id="4.3.2.10" evidence="11"/>
<name>A0A0L0WFF8_GOTPU</name>
<evidence type="ECO:0000313" key="14">
    <source>
        <dbReference type="Proteomes" id="UP000037267"/>
    </source>
</evidence>
<keyword evidence="6 11" id="KW-0028">Amino-acid biosynthesis</keyword>
<dbReference type="PATRIC" id="fig|1503.3.peg.1207"/>
<dbReference type="Proteomes" id="UP000037267">
    <property type="component" value="Unassembled WGS sequence"/>
</dbReference>
<dbReference type="FunFam" id="3.20.20.70:FF:000006">
    <property type="entry name" value="Imidazole glycerol phosphate synthase subunit HisF"/>
    <property type="match status" value="1"/>
</dbReference>
<dbReference type="PANTHER" id="PTHR21235:SF2">
    <property type="entry name" value="IMIDAZOLE GLYCEROL PHOSPHATE SYNTHASE HISHF"/>
    <property type="match status" value="1"/>
</dbReference>
<dbReference type="Pfam" id="PF00977">
    <property type="entry name" value="His_biosynth"/>
    <property type="match status" value="1"/>
</dbReference>
<comment type="similarity">
    <text evidence="3 11 12">Belongs to the HisA/HisF family.</text>
</comment>
<evidence type="ECO:0000256" key="10">
    <source>
        <dbReference type="ARBA" id="ARBA00047838"/>
    </source>
</evidence>
<keyword evidence="7 11" id="KW-0368">Histidine biosynthesis</keyword>
<comment type="caution">
    <text evidence="13">The sequence shown here is derived from an EMBL/GenBank/DDBJ whole genome shotgun (WGS) entry which is preliminary data.</text>
</comment>
<feature type="active site" evidence="11">
    <location>
        <position position="130"/>
    </location>
</feature>
<dbReference type="InterPro" id="IPR050064">
    <property type="entry name" value="IGPS_HisA/HisF"/>
</dbReference>
<comment type="pathway">
    <text evidence="2 11">Amino-acid biosynthesis; L-histidine biosynthesis; L-histidine from 5-phospho-alpha-D-ribose 1-diphosphate: step 5/9.</text>
</comment>
<evidence type="ECO:0000256" key="7">
    <source>
        <dbReference type="ARBA" id="ARBA00023102"/>
    </source>
</evidence>
<comment type="subcellular location">
    <subcellularLocation>
        <location evidence="1 11">Cytoplasm</location>
    </subcellularLocation>
</comment>
<evidence type="ECO:0000256" key="9">
    <source>
        <dbReference type="ARBA" id="ARBA00025475"/>
    </source>
</evidence>
<evidence type="ECO:0000256" key="2">
    <source>
        <dbReference type="ARBA" id="ARBA00005091"/>
    </source>
</evidence>
<dbReference type="HAMAP" id="MF_01013">
    <property type="entry name" value="HisF"/>
    <property type="match status" value="1"/>
</dbReference>
<dbReference type="UniPathway" id="UPA00031">
    <property type="reaction ID" value="UER00010"/>
</dbReference>
<dbReference type="AlphaFoldDB" id="A0A0L0WFF8"/>
<comment type="function">
    <text evidence="9 11">IGPS catalyzes the conversion of PRFAR and glutamine to IGP, AICAR and glutamate. The HisF subunit catalyzes the cyclization activity that produces IGP and AICAR from PRFAR using the ammonia provided by the HisH subunit.</text>
</comment>
<reference evidence="14" key="1">
    <citation type="submission" date="2015-07" db="EMBL/GenBank/DDBJ databases">
        <title>Draft genome sequence of the purine-degrading Gottschalkia purinilyticum DSM 1384 (formerly Clostridium purinilyticum).</title>
        <authorList>
            <person name="Poehlein A."/>
            <person name="Schiel-Bengelsdorf B."/>
            <person name="Bengelsdorf F.R."/>
            <person name="Daniel R."/>
            <person name="Duerre P."/>
        </authorList>
    </citation>
    <scope>NUCLEOTIDE SEQUENCE [LARGE SCALE GENOMIC DNA]</scope>
    <source>
        <strain evidence="14">DSM 1384</strain>
    </source>
</reference>
<dbReference type="Gene3D" id="3.20.20.70">
    <property type="entry name" value="Aldolase class I"/>
    <property type="match status" value="1"/>
</dbReference>
<dbReference type="GO" id="GO:0000105">
    <property type="term" value="P:L-histidine biosynthetic process"/>
    <property type="evidence" value="ECO:0007669"/>
    <property type="project" value="UniProtKB-UniRule"/>
</dbReference>
<evidence type="ECO:0000256" key="12">
    <source>
        <dbReference type="RuleBase" id="RU003657"/>
    </source>
</evidence>
<protein>
    <recommendedName>
        <fullName evidence="11">Imidazole glycerol phosphate synthase subunit HisF</fullName>
        <ecNumber evidence="11">4.3.2.10</ecNumber>
    </recommendedName>
    <alternativeName>
        <fullName evidence="11">IGP synthase cyclase subunit</fullName>
    </alternativeName>
    <alternativeName>
        <fullName evidence="11">IGP synthase subunit HisF</fullName>
    </alternativeName>
    <alternativeName>
        <fullName evidence="11">ImGP synthase subunit HisF</fullName>
        <shortName evidence="11">IGPS subunit HisF</shortName>
    </alternativeName>
</protein>
<evidence type="ECO:0000256" key="3">
    <source>
        <dbReference type="ARBA" id="ARBA00009667"/>
    </source>
</evidence>
<dbReference type="STRING" id="1503.CLPU_1c03310"/>
<dbReference type="PANTHER" id="PTHR21235">
    <property type="entry name" value="IMIDAZOLE GLYCEROL PHOSPHATE SYNTHASE SUBUNIT HISF/H IGP SYNTHASE SUBUNIT HISF/H"/>
    <property type="match status" value="1"/>
</dbReference>
<dbReference type="InterPro" id="IPR004651">
    <property type="entry name" value="HisF"/>
</dbReference>
<dbReference type="GO" id="GO:0016829">
    <property type="term" value="F:lyase activity"/>
    <property type="evidence" value="ECO:0007669"/>
    <property type="project" value="UniProtKB-KW"/>
</dbReference>
<keyword evidence="8 11" id="KW-0456">Lyase</keyword>
<evidence type="ECO:0000256" key="1">
    <source>
        <dbReference type="ARBA" id="ARBA00004496"/>
    </source>
</evidence>
<evidence type="ECO:0000256" key="11">
    <source>
        <dbReference type="HAMAP-Rule" id="MF_01013"/>
    </source>
</evidence>
<evidence type="ECO:0000256" key="5">
    <source>
        <dbReference type="ARBA" id="ARBA00022490"/>
    </source>
</evidence>
<keyword evidence="5 11" id="KW-0963">Cytoplasm</keyword>
<dbReference type="SUPFAM" id="SSF51366">
    <property type="entry name" value="Ribulose-phoshate binding barrel"/>
    <property type="match status" value="1"/>
</dbReference>